<reference evidence="1" key="1">
    <citation type="submission" date="2019-03" db="EMBL/GenBank/DDBJ databases">
        <title>Lake Tanganyika Metagenome-Assembled Genomes (MAGs).</title>
        <authorList>
            <person name="Tran P."/>
        </authorList>
    </citation>
    <scope>NUCLEOTIDE SEQUENCE</scope>
    <source>
        <strain evidence="1">K_DeepCast_150m_m2_040</strain>
    </source>
</reference>
<comment type="caution">
    <text evidence="1">The sequence shown here is derived from an EMBL/GenBank/DDBJ whole genome shotgun (WGS) entry which is preliminary data.</text>
</comment>
<accession>A0A937XIA4</accession>
<dbReference type="InterPro" id="IPR003615">
    <property type="entry name" value="HNH_nuc"/>
</dbReference>
<evidence type="ECO:0000313" key="1">
    <source>
        <dbReference type="EMBL" id="MBM3332136.1"/>
    </source>
</evidence>
<name>A0A937XIA4_UNCW3</name>
<organism evidence="1 2">
    <name type="scientific">candidate division WOR-3 bacterium</name>
    <dbReference type="NCBI Taxonomy" id="2052148"/>
    <lineage>
        <taxon>Bacteria</taxon>
        <taxon>Bacteria division WOR-3</taxon>
    </lineage>
</organism>
<evidence type="ECO:0000313" key="2">
    <source>
        <dbReference type="Proteomes" id="UP000779900"/>
    </source>
</evidence>
<gene>
    <name evidence="1" type="ORF">FJY68_09880</name>
</gene>
<dbReference type="EMBL" id="VGIR01000062">
    <property type="protein sequence ID" value="MBM3332136.1"/>
    <property type="molecule type" value="Genomic_DNA"/>
</dbReference>
<dbReference type="CDD" id="cd00085">
    <property type="entry name" value="HNHc"/>
    <property type="match status" value="1"/>
</dbReference>
<sequence>MIWHYRCPQCAHAREAAWDKITHEMVCPDCGSAHYPPTPGQDHAAFVGGENWPSEMEDEVVAQHGSACAVPGCYREHTTLVPRLPYAKGGRSSVENLMPACAEHASGRGQGDYNEWLARFARKAPDIAASTIMITANDRCEMPAQMFGQVIGVHPVAGQISLSGPFPSGTRLVFAAPLVPGPANRLVFYYEWRLDPGESCRVILGSWPRTGMPAFTEGFGSTRGYTTNDHRAGACQENSALLEMVLPDSKDELWVAAVWVQAQSEGAIITSYYLAAVVDQPETDAF</sequence>
<protein>
    <submittedName>
        <fullName evidence="1">Uncharacterized protein</fullName>
    </submittedName>
</protein>
<dbReference type="AlphaFoldDB" id="A0A937XIA4"/>
<proteinExistence type="predicted"/>
<dbReference type="Proteomes" id="UP000779900">
    <property type="component" value="Unassembled WGS sequence"/>
</dbReference>